<dbReference type="AlphaFoldDB" id="A0A319B7F4"/>
<proteinExistence type="predicted"/>
<evidence type="ECO:0000313" key="2">
    <source>
        <dbReference type="Proteomes" id="UP000248405"/>
    </source>
</evidence>
<protein>
    <submittedName>
        <fullName evidence="1">Uncharacterized protein</fullName>
    </submittedName>
</protein>
<keyword evidence="2" id="KW-1185">Reference proteome</keyword>
<accession>A0A319B7F4</accession>
<dbReference type="RefSeq" id="XP_025562501.1">
    <property type="nucleotide sequence ID" value="XM_025713028.1"/>
</dbReference>
<reference evidence="1" key="1">
    <citation type="submission" date="2016-12" db="EMBL/GenBank/DDBJ databases">
        <title>The genomes of Aspergillus section Nigri reveals drivers in fungal speciation.</title>
        <authorList>
            <consortium name="DOE Joint Genome Institute"/>
            <person name="Vesth T.C."/>
            <person name="Nybo J."/>
            <person name="Theobald S."/>
            <person name="Brandl J."/>
            <person name="Frisvad J.C."/>
            <person name="Nielsen K.F."/>
            <person name="Lyhne E.K."/>
            <person name="Kogle M.E."/>
            <person name="Kuo A."/>
            <person name="Riley R."/>
            <person name="Clum A."/>
            <person name="Nolan M."/>
            <person name="Lipzen A."/>
            <person name="Salamov A."/>
            <person name="Henrissat B."/>
            <person name="Wiebenga A."/>
            <person name="De Vries R.P."/>
            <person name="Grigoriev I.V."/>
            <person name="Mortensen U.H."/>
            <person name="Andersen M.R."/>
            <person name="Baker S.E."/>
        </authorList>
    </citation>
    <scope>NUCLEOTIDE SEQUENCE [LARGE SCALE GENOMIC DNA]</scope>
    <source>
        <strain evidence="1">CBS 113365</strain>
    </source>
</reference>
<evidence type="ECO:0000313" key="1">
    <source>
        <dbReference type="EMBL" id="PYH68707.1"/>
    </source>
</evidence>
<organism evidence="1 2">
    <name type="scientific">Aspergillus vadensis (strain CBS 113365 / IMI 142717 / IBT 24658)</name>
    <dbReference type="NCBI Taxonomy" id="1448311"/>
    <lineage>
        <taxon>Eukaryota</taxon>
        <taxon>Fungi</taxon>
        <taxon>Dikarya</taxon>
        <taxon>Ascomycota</taxon>
        <taxon>Pezizomycotina</taxon>
        <taxon>Eurotiomycetes</taxon>
        <taxon>Eurotiomycetidae</taxon>
        <taxon>Eurotiales</taxon>
        <taxon>Aspergillaceae</taxon>
        <taxon>Aspergillus</taxon>
        <taxon>Aspergillus subgen. Circumdati</taxon>
    </lineage>
</organism>
<sequence length="70" mass="7814">MTDRPDAYHSMIPFSLSSATASLRDKQWHSFTCTNISSKEYPHSIGLIEPLLLPPHSIPFNTPTNCLNGK</sequence>
<dbReference type="Proteomes" id="UP000248405">
    <property type="component" value="Unassembled WGS sequence"/>
</dbReference>
<gene>
    <name evidence="1" type="ORF">BO88DRAFT_63621</name>
</gene>
<name>A0A319B7F4_ASPVC</name>
<dbReference type="EMBL" id="KZ821626">
    <property type="protein sequence ID" value="PYH68707.1"/>
    <property type="molecule type" value="Genomic_DNA"/>
</dbReference>
<dbReference type="GeneID" id="37217620"/>